<dbReference type="InterPro" id="IPR001279">
    <property type="entry name" value="Metallo-B-lactamas"/>
</dbReference>
<dbReference type="PANTHER" id="PTHR43546:SF3">
    <property type="entry name" value="UPF0173 METAL-DEPENDENT HYDROLASE MJ1163"/>
    <property type="match status" value="1"/>
</dbReference>
<comment type="caution">
    <text evidence="2">The sequence shown here is derived from an EMBL/GenBank/DDBJ whole genome shotgun (WGS) entry which is preliminary data.</text>
</comment>
<gene>
    <name evidence="2" type="ORF">BJ970_002042</name>
</gene>
<evidence type="ECO:0000313" key="3">
    <source>
        <dbReference type="Proteomes" id="UP000584374"/>
    </source>
</evidence>
<reference evidence="2 3" key="1">
    <citation type="submission" date="2020-08" db="EMBL/GenBank/DDBJ databases">
        <title>Sequencing the genomes of 1000 actinobacteria strains.</title>
        <authorList>
            <person name="Klenk H.-P."/>
        </authorList>
    </citation>
    <scope>NUCLEOTIDE SEQUENCE [LARGE SCALE GENOMIC DNA]</scope>
    <source>
        <strain evidence="2 3">DSM 45584</strain>
    </source>
</reference>
<dbReference type="SMART" id="SM00849">
    <property type="entry name" value="Lactamase_B"/>
    <property type="match status" value="1"/>
</dbReference>
<evidence type="ECO:0000313" key="2">
    <source>
        <dbReference type="EMBL" id="MBB5154508.1"/>
    </source>
</evidence>
<dbReference type="SUPFAM" id="SSF56281">
    <property type="entry name" value="Metallo-hydrolase/oxidoreductase"/>
    <property type="match status" value="1"/>
</dbReference>
<name>A0A840Q723_9PSEU</name>
<organism evidence="2 3">
    <name type="scientific">Saccharopolyspora phatthalungensis</name>
    <dbReference type="NCBI Taxonomy" id="664693"/>
    <lineage>
        <taxon>Bacteria</taxon>
        <taxon>Bacillati</taxon>
        <taxon>Actinomycetota</taxon>
        <taxon>Actinomycetes</taxon>
        <taxon>Pseudonocardiales</taxon>
        <taxon>Pseudonocardiaceae</taxon>
        <taxon>Saccharopolyspora</taxon>
    </lineage>
</organism>
<dbReference type="PANTHER" id="PTHR43546">
    <property type="entry name" value="UPF0173 METAL-DEPENDENT HYDROLASE MJ1163-RELATED"/>
    <property type="match status" value="1"/>
</dbReference>
<dbReference type="AlphaFoldDB" id="A0A840Q723"/>
<dbReference type="Gene3D" id="3.60.15.10">
    <property type="entry name" value="Ribonuclease Z/Hydroxyacylglutathione hydrolase-like"/>
    <property type="match status" value="1"/>
</dbReference>
<dbReference type="Proteomes" id="UP000584374">
    <property type="component" value="Unassembled WGS sequence"/>
</dbReference>
<dbReference type="Pfam" id="PF13483">
    <property type="entry name" value="Lactamase_B_3"/>
    <property type="match status" value="1"/>
</dbReference>
<dbReference type="InterPro" id="IPR050114">
    <property type="entry name" value="UPF0173_UPF0282_UlaG_hydrolase"/>
</dbReference>
<sequence length="237" mass="25429">MATGLHRAAPNMEEWTGWRLIEEGTTVQITHFGHSCVLIETESARLLIDPGAFSADFEDLRDLDAVLITHQHVDHLDLDRLPGLLAANPNARLVADAGSASSIAEKGLTAITARPGESLELGGVAVNVVGGSHAVIHPDLPVIDNIGYVVDHGAFYHPGDSFFVPEQRIDVLGLPAGAPWMKLSEAVDFLRAVTPRAAVPIHEAVLAKPHLHYRMFEQLGPKDTTVDVLAKGAQTTL</sequence>
<accession>A0A840Q723</accession>
<dbReference type="InterPro" id="IPR036866">
    <property type="entry name" value="RibonucZ/Hydroxyglut_hydro"/>
</dbReference>
<feature type="domain" description="Metallo-beta-lactamase" evidence="1">
    <location>
        <begin position="33"/>
        <end position="202"/>
    </location>
</feature>
<evidence type="ECO:0000259" key="1">
    <source>
        <dbReference type="SMART" id="SM00849"/>
    </source>
</evidence>
<proteinExistence type="predicted"/>
<protein>
    <submittedName>
        <fullName evidence="2">L-ascorbate metabolism protein UlaG (Beta-lactamase superfamily)</fullName>
    </submittedName>
</protein>
<keyword evidence="3" id="KW-1185">Reference proteome</keyword>
<dbReference type="EMBL" id="JACHIW010000001">
    <property type="protein sequence ID" value="MBB5154508.1"/>
    <property type="molecule type" value="Genomic_DNA"/>
</dbReference>